<dbReference type="Pfam" id="PF05565">
    <property type="entry name" value="Sipho_Gp157"/>
    <property type="match status" value="1"/>
</dbReference>
<proteinExistence type="predicted"/>
<dbReference type="InterPro" id="IPR008840">
    <property type="entry name" value="Sipho_Gp157"/>
</dbReference>
<name>A0A6L5Y0Q6_9FIRM</name>
<accession>A0A6L5Y0Q6</accession>
<reference evidence="1 2" key="1">
    <citation type="submission" date="2019-08" db="EMBL/GenBank/DDBJ databases">
        <title>In-depth cultivation of the pig gut microbiome towards novel bacterial diversity and tailored functional studies.</title>
        <authorList>
            <person name="Wylensek D."/>
            <person name="Hitch T.C.A."/>
            <person name="Clavel T."/>
        </authorList>
    </citation>
    <scope>NUCLEOTIDE SEQUENCE [LARGE SCALE GENOMIC DNA]</scope>
    <source>
        <strain evidence="1 2">WCA-693-APC-MOT-I</strain>
    </source>
</reference>
<dbReference type="Proteomes" id="UP000482209">
    <property type="component" value="Unassembled WGS sequence"/>
</dbReference>
<evidence type="ECO:0000313" key="1">
    <source>
        <dbReference type="EMBL" id="MSS64572.1"/>
    </source>
</evidence>
<dbReference type="RefSeq" id="WP_154519967.1">
    <property type="nucleotide sequence ID" value="NZ_VUMT01000022.1"/>
</dbReference>
<comment type="caution">
    <text evidence="1">The sequence shown here is derived from an EMBL/GenBank/DDBJ whole genome shotgun (WGS) entry which is preliminary data.</text>
</comment>
<dbReference type="EMBL" id="VUMT01000022">
    <property type="protein sequence ID" value="MSS64572.1"/>
    <property type="molecule type" value="Genomic_DNA"/>
</dbReference>
<gene>
    <name evidence="1" type="ORF">FYJ58_11900</name>
</gene>
<organism evidence="1 2">
    <name type="scientific">Velocimicrobium porci</name>
    <dbReference type="NCBI Taxonomy" id="2606634"/>
    <lineage>
        <taxon>Bacteria</taxon>
        <taxon>Bacillati</taxon>
        <taxon>Bacillota</taxon>
        <taxon>Clostridia</taxon>
        <taxon>Lachnospirales</taxon>
        <taxon>Lachnospiraceae</taxon>
        <taxon>Velocimicrobium</taxon>
    </lineage>
</organism>
<dbReference type="AlphaFoldDB" id="A0A6L5Y0Q6"/>
<sequence>MNLYEINAEILNCMDEVDEETGELLNWEKLDALVMERDKKIEGIACWIKDLIAEGKALKEEKDSFAKRQKAAENKAEQLKKYLTNALQGEKFKTEKVAISWKKSESVEVKDWKQLEDDYLRYKEPEVDKTAVKIALKNGLPLNGVRLVEKKNIQIK</sequence>
<evidence type="ECO:0000313" key="2">
    <source>
        <dbReference type="Proteomes" id="UP000482209"/>
    </source>
</evidence>
<protein>
    <submittedName>
        <fullName evidence="1">Siphovirus Gp157 family protein</fullName>
    </submittedName>
</protein>
<keyword evidence="2" id="KW-1185">Reference proteome</keyword>